<dbReference type="Gene3D" id="3.30.1370.60">
    <property type="entry name" value="Hypothetical oxidoreductase yiak, domain 2"/>
    <property type="match status" value="1"/>
</dbReference>
<dbReference type="GO" id="GO:0016491">
    <property type="term" value="F:oxidoreductase activity"/>
    <property type="evidence" value="ECO:0007669"/>
    <property type="project" value="UniProtKB-KW"/>
</dbReference>
<dbReference type="InterPro" id="IPR043144">
    <property type="entry name" value="Mal/L-sulf/L-lact_DH-like_ah"/>
</dbReference>
<evidence type="ECO:0000256" key="2">
    <source>
        <dbReference type="ARBA" id="ARBA00023002"/>
    </source>
</evidence>
<dbReference type="AlphaFoldDB" id="A0A3S2V5R1"/>
<dbReference type="EMBL" id="SACP01000033">
    <property type="protein sequence ID" value="RVU14246.1"/>
    <property type="molecule type" value="Genomic_DNA"/>
</dbReference>
<dbReference type="PANTHER" id="PTHR11091:SF0">
    <property type="entry name" value="MALATE DEHYDROGENASE"/>
    <property type="match status" value="1"/>
</dbReference>
<dbReference type="InterPro" id="IPR003767">
    <property type="entry name" value="Malate/L-lactate_DH-like"/>
</dbReference>
<dbReference type="InterPro" id="IPR036111">
    <property type="entry name" value="Mal/L-sulfo/L-lacto_DH-like_sf"/>
</dbReference>
<evidence type="ECO:0000313" key="3">
    <source>
        <dbReference type="EMBL" id="RVU14246.1"/>
    </source>
</evidence>
<keyword evidence="2" id="KW-0560">Oxidoreductase</keyword>
<dbReference type="PANTHER" id="PTHR11091">
    <property type="entry name" value="OXIDOREDUCTASE-RELATED"/>
    <property type="match status" value="1"/>
</dbReference>
<reference evidence="3 4" key="1">
    <citation type="submission" date="2019-01" db="EMBL/GenBank/DDBJ databases">
        <authorList>
            <person name="Chen W.-M."/>
        </authorList>
    </citation>
    <scope>NUCLEOTIDE SEQUENCE [LARGE SCALE GENOMIC DNA]</scope>
    <source>
        <strain evidence="3 4">TER-1</strain>
    </source>
</reference>
<accession>A0A3S2V5R1</accession>
<keyword evidence="4" id="KW-1185">Reference proteome</keyword>
<dbReference type="RefSeq" id="WP_127733409.1">
    <property type="nucleotide sequence ID" value="NZ_SACP01000033.1"/>
</dbReference>
<protein>
    <submittedName>
        <fullName evidence="3">Ldh family oxidoreductase</fullName>
    </submittedName>
</protein>
<proteinExistence type="inferred from homology"/>
<name>A0A3S2V5R1_9HYPH</name>
<dbReference type="InterPro" id="IPR043143">
    <property type="entry name" value="Mal/L-sulf/L-lact_DH-like_NADP"/>
</dbReference>
<organism evidence="3 4">
    <name type="scientific">Methylobacterium oryzihabitans</name>
    <dbReference type="NCBI Taxonomy" id="2499852"/>
    <lineage>
        <taxon>Bacteria</taxon>
        <taxon>Pseudomonadati</taxon>
        <taxon>Pseudomonadota</taxon>
        <taxon>Alphaproteobacteria</taxon>
        <taxon>Hyphomicrobiales</taxon>
        <taxon>Methylobacteriaceae</taxon>
        <taxon>Methylobacterium</taxon>
    </lineage>
</organism>
<dbReference type="SUPFAM" id="SSF89733">
    <property type="entry name" value="L-sulfolactate dehydrogenase-like"/>
    <property type="match status" value="1"/>
</dbReference>
<comment type="similarity">
    <text evidence="1">Belongs to the LDH2/MDH2 oxidoreductase family.</text>
</comment>
<dbReference type="OrthoDB" id="9811519at2"/>
<gene>
    <name evidence="3" type="ORF">EOE48_23985</name>
</gene>
<sequence length="330" mass="34488">MRLSVDEARALAARVMGALGHDEAEAALIADHLLDCELRGAAYGGLARAISIAERFERTGDRRRPIVVRHETPVSARIEGGDQLGYLVAHRATTIAIDKATTSGIAVVGANDTWYTGMLSHYAEMAAAAGLVSVIASNASPWVAPHGATEGRFGTNPICFGFPSDGEPVIWDIGTSAIIHAEVTLAGRLGQPIPEGVAFGPDGAPTRDPAAALAGAFAAWGGHRGSGLAIVVQLLGIMAGSDPIPPDLAGFGFVIVLMKPGLLGPEDVFRRNVTAYGEAVRSARPVPGGEPVRMPFDRSRAARARRLADDAIEIPDVLHARLVALAERPQ</sequence>
<evidence type="ECO:0000256" key="1">
    <source>
        <dbReference type="ARBA" id="ARBA00006056"/>
    </source>
</evidence>
<evidence type="ECO:0000313" key="4">
    <source>
        <dbReference type="Proteomes" id="UP000286997"/>
    </source>
</evidence>
<comment type="caution">
    <text evidence="3">The sequence shown here is derived from an EMBL/GenBank/DDBJ whole genome shotgun (WGS) entry which is preliminary data.</text>
</comment>
<dbReference type="Proteomes" id="UP000286997">
    <property type="component" value="Unassembled WGS sequence"/>
</dbReference>
<dbReference type="Pfam" id="PF02615">
    <property type="entry name" value="Ldh_2"/>
    <property type="match status" value="1"/>
</dbReference>
<dbReference type="Gene3D" id="1.10.1530.10">
    <property type="match status" value="1"/>
</dbReference>